<keyword evidence="1" id="KW-0812">Transmembrane</keyword>
<dbReference type="InterPro" id="IPR026508">
    <property type="entry name" value="TMEM164"/>
</dbReference>
<dbReference type="Proteomes" id="UP000187209">
    <property type="component" value="Unassembled WGS sequence"/>
</dbReference>
<feature type="transmembrane region" description="Helical" evidence="1">
    <location>
        <begin position="184"/>
        <end position="204"/>
    </location>
</feature>
<feature type="transmembrane region" description="Helical" evidence="1">
    <location>
        <begin position="68"/>
        <end position="87"/>
    </location>
</feature>
<name>A0A1R2B970_9CILI</name>
<dbReference type="AlphaFoldDB" id="A0A1R2B970"/>
<feature type="transmembrane region" description="Helical" evidence="1">
    <location>
        <begin position="154"/>
        <end position="172"/>
    </location>
</feature>
<accession>A0A1R2B970</accession>
<dbReference type="OrthoDB" id="17328at2759"/>
<feature type="transmembrane region" description="Helical" evidence="1">
    <location>
        <begin position="238"/>
        <end position="258"/>
    </location>
</feature>
<evidence type="ECO:0000256" key="1">
    <source>
        <dbReference type="SAM" id="Phobius"/>
    </source>
</evidence>
<dbReference type="Pfam" id="PF14808">
    <property type="entry name" value="TMEM164"/>
    <property type="match status" value="1"/>
</dbReference>
<evidence type="ECO:0000313" key="3">
    <source>
        <dbReference type="Proteomes" id="UP000187209"/>
    </source>
</evidence>
<gene>
    <name evidence="2" type="ORF">SteCoe_28070</name>
</gene>
<comment type="caution">
    <text evidence="2">The sequence shown here is derived from an EMBL/GenBank/DDBJ whole genome shotgun (WGS) entry which is preliminary data.</text>
</comment>
<reference evidence="2 3" key="1">
    <citation type="submission" date="2016-11" db="EMBL/GenBank/DDBJ databases">
        <title>The macronuclear genome of Stentor coeruleus: a giant cell with tiny introns.</title>
        <authorList>
            <person name="Slabodnick M."/>
            <person name="Ruby J.G."/>
            <person name="Reiff S.B."/>
            <person name="Swart E.C."/>
            <person name="Gosai S."/>
            <person name="Prabakaran S."/>
            <person name="Witkowska E."/>
            <person name="Larue G.E."/>
            <person name="Fisher S."/>
            <person name="Freeman R.M."/>
            <person name="Gunawardena J."/>
            <person name="Chu W."/>
            <person name="Stover N.A."/>
            <person name="Gregory B.D."/>
            <person name="Nowacki M."/>
            <person name="Derisi J."/>
            <person name="Roy S.W."/>
            <person name="Marshall W.F."/>
            <person name="Sood P."/>
        </authorList>
    </citation>
    <scope>NUCLEOTIDE SEQUENCE [LARGE SCALE GENOMIC DNA]</scope>
    <source>
        <strain evidence="2">WM001</strain>
    </source>
</reference>
<evidence type="ECO:0000313" key="2">
    <source>
        <dbReference type="EMBL" id="OMJ73287.1"/>
    </source>
</evidence>
<dbReference type="PANTHER" id="PTHR20948:SF2">
    <property type="entry name" value="TRANSMEMBRANE PROTEIN 164"/>
    <property type="match status" value="1"/>
</dbReference>
<protein>
    <recommendedName>
        <fullName evidence="4">Transmembrane protein</fullName>
    </recommendedName>
</protein>
<proteinExistence type="predicted"/>
<dbReference type="EMBL" id="MPUH01000833">
    <property type="protein sequence ID" value="OMJ73287.1"/>
    <property type="molecule type" value="Genomic_DNA"/>
</dbReference>
<dbReference type="PANTHER" id="PTHR20948">
    <property type="entry name" value="TRANSMEMBRANE PROTEIN 164"/>
    <property type="match status" value="1"/>
</dbReference>
<organism evidence="2 3">
    <name type="scientific">Stentor coeruleus</name>
    <dbReference type="NCBI Taxonomy" id="5963"/>
    <lineage>
        <taxon>Eukaryota</taxon>
        <taxon>Sar</taxon>
        <taxon>Alveolata</taxon>
        <taxon>Ciliophora</taxon>
        <taxon>Postciliodesmatophora</taxon>
        <taxon>Heterotrichea</taxon>
        <taxon>Heterotrichida</taxon>
        <taxon>Stentoridae</taxon>
        <taxon>Stentor</taxon>
    </lineage>
</organism>
<sequence>MLRDVFVGRIFEGGYSQNDGGPDCLSQLSIEYKLLVCLTSIIAHTFLIQKITNRYIIPLSGPPIKPNIIEYFFGVVQIIVLILQFFLKIQTHRLIFIFNPCHVTTLMQAYVLLTPSSTQNYKIMHISIAWCFGAFLGVLMPMVGEIIYGWEAEVFHIQHWCTGIICPILLMISKRYPPYKLSPFIMYYAFEFFIIYQRSVLAYLSHITWANLNFTLCSATTDPWIPFVGTHYYYISEFYVYLNSYLYALGLYFIASLIKKVKSKVD</sequence>
<keyword evidence="1" id="KW-1133">Transmembrane helix</keyword>
<keyword evidence="3" id="KW-1185">Reference proteome</keyword>
<keyword evidence="1" id="KW-0472">Membrane</keyword>
<evidence type="ECO:0008006" key="4">
    <source>
        <dbReference type="Google" id="ProtNLM"/>
    </source>
</evidence>
<feature type="transmembrane region" description="Helical" evidence="1">
    <location>
        <begin position="125"/>
        <end position="148"/>
    </location>
</feature>